<gene>
    <name evidence="2" type="ORF">F4Y60_11015</name>
</gene>
<dbReference type="AlphaFoldDB" id="A0A6B0Y0Q6"/>
<dbReference type="SUPFAM" id="SSF51735">
    <property type="entry name" value="NAD(P)-binding Rossmann-fold domains"/>
    <property type="match status" value="1"/>
</dbReference>
<proteinExistence type="predicted"/>
<evidence type="ECO:0000313" key="2">
    <source>
        <dbReference type="EMBL" id="MXY34594.1"/>
    </source>
</evidence>
<dbReference type="Gene3D" id="1.10.1040.10">
    <property type="entry name" value="N-(1-d-carboxylethyl)-l-norvaline Dehydrogenase, domain 2"/>
    <property type="match status" value="1"/>
</dbReference>
<organism evidence="2">
    <name type="scientific">Boseongicola sp. SB0664_bin_43</name>
    <dbReference type="NCBI Taxonomy" id="2604844"/>
    <lineage>
        <taxon>Bacteria</taxon>
        <taxon>Pseudomonadati</taxon>
        <taxon>Pseudomonadota</taxon>
        <taxon>Alphaproteobacteria</taxon>
        <taxon>Rhodobacterales</taxon>
        <taxon>Paracoccaceae</taxon>
        <taxon>Boseongicola</taxon>
    </lineage>
</organism>
<dbReference type="Gene3D" id="3.40.50.720">
    <property type="entry name" value="NAD(P)-binding Rossmann-like Domain"/>
    <property type="match status" value="1"/>
</dbReference>
<feature type="non-terminal residue" evidence="2">
    <location>
        <position position="1"/>
    </location>
</feature>
<accession>A0A6B0Y0Q6</accession>
<comment type="caution">
    <text evidence="2">The sequence shown here is derived from an EMBL/GenBank/DDBJ whole genome shotgun (WGS) entry which is preliminary data.</text>
</comment>
<dbReference type="SUPFAM" id="SSF48179">
    <property type="entry name" value="6-phosphogluconate dehydrogenase C-terminal domain-like"/>
    <property type="match status" value="1"/>
</dbReference>
<dbReference type="InterPro" id="IPR015814">
    <property type="entry name" value="Pgluconate_DH_NAD-bd_C"/>
</dbReference>
<sequence>AVDGIICVCPPEAALEVAANVERSGFSGLYVDANAVSPDTGARLAALLGESYVDGGIVGPPARSPDSTRLFLSGPHAAEAAGWFSAGFMETVVLGERAGAAKALKMCYAAYTKGASALLLAIRALAEVEGVTDALLAEWSRSQPGLAERSERAAQAVSPKAWRFSGEMLEIAATFGAAGLPGGFHGAAADVYQRMADLKNADHAQIADVIERLLSERPSDG</sequence>
<reference evidence="2" key="1">
    <citation type="submission" date="2019-09" db="EMBL/GenBank/DDBJ databases">
        <title>Characterisation of the sponge microbiome using genome-centric metagenomics.</title>
        <authorList>
            <person name="Engelberts J.P."/>
            <person name="Robbins S.J."/>
            <person name="De Goeij J.M."/>
            <person name="Aranda M."/>
            <person name="Bell S.C."/>
            <person name="Webster N.S."/>
        </authorList>
    </citation>
    <scope>NUCLEOTIDE SEQUENCE</scope>
    <source>
        <strain evidence="2">SB0664_bin_43</strain>
    </source>
</reference>
<dbReference type="InterPro" id="IPR008927">
    <property type="entry name" value="6-PGluconate_DH-like_C_sf"/>
</dbReference>
<dbReference type="EMBL" id="VXRY01000445">
    <property type="protein sequence ID" value="MXY34594.1"/>
    <property type="molecule type" value="Genomic_DNA"/>
</dbReference>
<protein>
    <submittedName>
        <fullName evidence="2">DUF1932 domain-containing protein</fullName>
    </submittedName>
</protein>
<feature type="domain" description="Phosphogluconate dehydrogenase NAD-binding putative C-terminal" evidence="1">
    <location>
        <begin position="126"/>
        <end position="194"/>
    </location>
</feature>
<dbReference type="InterPro" id="IPR036291">
    <property type="entry name" value="NAD(P)-bd_dom_sf"/>
</dbReference>
<evidence type="ECO:0000259" key="1">
    <source>
        <dbReference type="Pfam" id="PF09130"/>
    </source>
</evidence>
<dbReference type="Pfam" id="PF09130">
    <property type="entry name" value="DUF1932"/>
    <property type="match status" value="1"/>
</dbReference>
<name>A0A6B0Y0Q6_9RHOB</name>
<dbReference type="InterPro" id="IPR013328">
    <property type="entry name" value="6PGD_dom2"/>
</dbReference>